<gene>
    <name evidence="1" type="ORF">B0A48_00200</name>
</gene>
<keyword evidence="2" id="KW-1185">Reference proteome</keyword>
<sequence length="169" mass="18531">MNNASTELMSASASRAKHAKALAALATKHAEWAAVVADHAVRTVAEKSNMRKTKTTALVKQRIAASPKSTILDTALTASERVFAITELTEAILSEDAISMRQPFLLQRTSRHFSDTIKGSIALRLKLWLHPKPDLVFSGINPLLIDLKQRPSCLDDVDLRDDYDPSVAL</sequence>
<name>A0A1V8TU03_9PEZI</name>
<reference evidence="2" key="1">
    <citation type="submission" date="2017-03" db="EMBL/GenBank/DDBJ databases">
        <title>Genomes of endolithic fungi from Antarctica.</title>
        <authorList>
            <person name="Coleine C."/>
            <person name="Masonjones S."/>
            <person name="Stajich J.E."/>
        </authorList>
    </citation>
    <scope>NUCLEOTIDE SEQUENCE [LARGE SCALE GENOMIC DNA]</scope>
    <source>
        <strain evidence="2">CCFEE 5527</strain>
    </source>
</reference>
<dbReference type="AlphaFoldDB" id="A0A1V8TU03"/>
<protein>
    <submittedName>
        <fullName evidence="1">Uncharacterized protein</fullName>
    </submittedName>
</protein>
<organism evidence="1 2">
    <name type="scientific">Cryoendolithus antarcticus</name>
    <dbReference type="NCBI Taxonomy" id="1507870"/>
    <lineage>
        <taxon>Eukaryota</taxon>
        <taxon>Fungi</taxon>
        <taxon>Dikarya</taxon>
        <taxon>Ascomycota</taxon>
        <taxon>Pezizomycotina</taxon>
        <taxon>Dothideomycetes</taxon>
        <taxon>Dothideomycetidae</taxon>
        <taxon>Cladosporiales</taxon>
        <taxon>Cladosporiaceae</taxon>
        <taxon>Cryoendolithus</taxon>
    </lineage>
</organism>
<evidence type="ECO:0000313" key="1">
    <source>
        <dbReference type="EMBL" id="OQO14818.1"/>
    </source>
</evidence>
<accession>A0A1V8TU03</accession>
<comment type="caution">
    <text evidence="1">The sequence shown here is derived from an EMBL/GenBank/DDBJ whole genome shotgun (WGS) entry which is preliminary data.</text>
</comment>
<dbReference type="InParanoid" id="A0A1V8TU03"/>
<evidence type="ECO:0000313" key="2">
    <source>
        <dbReference type="Proteomes" id="UP000192596"/>
    </source>
</evidence>
<dbReference type="EMBL" id="NAJO01000001">
    <property type="protein sequence ID" value="OQO14818.1"/>
    <property type="molecule type" value="Genomic_DNA"/>
</dbReference>
<dbReference type="Proteomes" id="UP000192596">
    <property type="component" value="Unassembled WGS sequence"/>
</dbReference>
<proteinExistence type="predicted"/>